<evidence type="ECO:0000313" key="2">
    <source>
        <dbReference type="Proteomes" id="UP001494902"/>
    </source>
</evidence>
<gene>
    <name evidence="1" type="ORF">WIS52_31120</name>
</gene>
<dbReference type="EMBL" id="JBEDNQ010000019">
    <property type="protein sequence ID" value="MEQ3554939.1"/>
    <property type="molecule type" value="Genomic_DNA"/>
</dbReference>
<accession>A0ABV1KKF1</accession>
<protein>
    <recommendedName>
        <fullName evidence="3">DUF317 domain-containing protein</fullName>
    </recommendedName>
</protein>
<organism evidence="1 2">
    <name type="scientific">Pseudonocardia nematodicida</name>
    <dbReference type="NCBI Taxonomy" id="1206997"/>
    <lineage>
        <taxon>Bacteria</taxon>
        <taxon>Bacillati</taxon>
        <taxon>Actinomycetota</taxon>
        <taxon>Actinomycetes</taxon>
        <taxon>Pseudonocardiales</taxon>
        <taxon>Pseudonocardiaceae</taxon>
        <taxon>Pseudonocardia</taxon>
    </lineage>
</organism>
<dbReference type="Pfam" id="PF11225">
    <property type="entry name" value="DUF3024"/>
    <property type="match status" value="1"/>
</dbReference>
<name>A0ABV1KKF1_9PSEU</name>
<proteinExistence type="predicted"/>
<keyword evidence="2" id="KW-1185">Reference proteome</keyword>
<evidence type="ECO:0008006" key="3">
    <source>
        <dbReference type="Google" id="ProtNLM"/>
    </source>
</evidence>
<reference evidence="1 2" key="1">
    <citation type="submission" date="2024-03" db="EMBL/GenBank/DDBJ databases">
        <title>Draft genome sequence of Pseudonocardia nematodicida JCM 31783.</title>
        <authorList>
            <person name="Butdee W."/>
            <person name="Duangmal K."/>
        </authorList>
    </citation>
    <scope>NUCLEOTIDE SEQUENCE [LARGE SCALE GENOMIC DNA]</scope>
    <source>
        <strain evidence="1 2">JCM 31783</strain>
    </source>
</reference>
<sequence length="114" mass="12670">MGVPEQARAQLAGWCHRLLPEQEREHRRIGYTTVGSTVTILDRRPPAFPELGAAWSSTSLARLRADDPEPGLWTLYLPSDPASGRRWRRVDPPGDDPFALLERVADEIRAVGSG</sequence>
<comment type="caution">
    <text evidence="1">The sequence shown here is derived from an EMBL/GenBank/DDBJ whole genome shotgun (WGS) entry which is preliminary data.</text>
</comment>
<dbReference type="Proteomes" id="UP001494902">
    <property type="component" value="Unassembled WGS sequence"/>
</dbReference>
<dbReference type="RefSeq" id="WP_349302011.1">
    <property type="nucleotide sequence ID" value="NZ_JBEDNQ010000019.1"/>
</dbReference>
<evidence type="ECO:0000313" key="1">
    <source>
        <dbReference type="EMBL" id="MEQ3554939.1"/>
    </source>
</evidence>
<dbReference type="InterPro" id="IPR021388">
    <property type="entry name" value="DUF3024"/>
</dbReference>